<dbReference type="EMBL" id="KZ505881">
    <property type="protein sequence ID" value="PKU43651.1"/>
    <property type="molecule type" value="Genomic_DNA"/>
</dbReference>
<protein>
    <submittedName>
        <fullName evidence="1">Uncharacterized protein</fullName>
    </submittedName>
</protein>
<evidence type="ECO:0000313" key="2">
    <source>
        <dbReference type="Proteomes" id="UP000233556"/>
    </source>
</evidence>
<name>A0A2I0UC88_LIMLA</name>
<dbReference type="AlphaFoldDB" id="A0A2I0UC88"/>
<evidence type="ECO:0000313" key="1">
    <source>
        <dbReference type="EMBL" id="PKU43651.1"/>
    </source>
</evidence>
<dbReference type="Proteomes" id="UP000233556">
    <property type="component" value="Unassembled WGS sequence"/>
</dbReference>
<accession>A0A2I0UC88</accession>
<gene>
    <name evidence="1" type="ORF">llap_6040</name>
</gene>
<keyword evidence="2" id="KW-1185">Reference proteome</keyword>
<reference evidence="2" key="2">
    <citation type="submission" date="2017-12" db="EMBL/GenBank/DDBJ databases">
        <title>Genome sequence of the Bar-tailed Godwit (Limosa lapponica baueri).</title>
        <authorList>
            <person name="Lima N.C.B."/>
            <person name="Parody-Merino A.M."/>
            <person name="Battley P.F."/>
            <person name="Fidler A.E."/>
            <person name="Prosdocimi F."/>
        </authorList>
    </citation>
    <scope>NUCLEOTIDE SEQUENCE [LARGE SCALE GENOMIC DNA]</scope>
</reference>
<sequence>MLYYEFSTTCDLPKTTDVISRSLASVPPRKRQPFILRIIYKGRGFRALRLQKFMVLAVKIQTPVTANMAIITDSHEQHDESA</sequence>
<proteinExistence type="predicted"/>
<organism evidence="1 2">
    <name type="scientific">Limosa lapponica baueri</name>
    <dbReference type="NCBI Taxonomy" id="1758121"/>
    <lineage>
        <taxon>Eukaryota</taxon>
        <taxon>Metazoa</taxon>
        <taxon>Chordata</taxon>
        <taxon>Craniata</taxon>
        <taxon>Vertebrata</taxon>
        <taxon>Euteleostomi</taxon>
        <taxon>Archelosauria</taxon>
        <taxon>Archosauria</taxon>
        <taxon>Dinosauria</taxon>
        <taxon>Saurischia</taxon>
        <taxon>Theropoda</taxon>
        <taxon>Coelurosauria</taxon>
        <taxon>Aves</taxon>
        <taxon>Neognathae</taxon>
        <taxon>Neoaves</taxon>
        <taxon>Charadriiformes</taxon>
        <taxon>Scolopacidae</taxon>
        <taxon>Limosa</taxon>
    </lineage>
</organism>
<reference evidence="2" key="1">
    <citation type="submission" date="2017-11" db="EMBL/GenBank/DDBJ databases">
        <authorList>
            <person name="Lima N.C."/>
            <person name="Parody-Merino A.M."/>
            <person name="Battley P.F."/>
            <person name="Fidler A.E."/>
            <person name="Prosdocimi F."/>
        </authorList>
    </citation>
    <scope>NUCLEOTIDE SEQUENCE [LARGE SCALE GENOMIC DNA]</scope>
</reference>